<dbReference type="AlphaFoldDB" id="A0A928Z3P8"/>
<accession>A0A928Z3P8</accession>
<dbReference type="Proteomes" id="UP000625316">
    <property type="component" value="Unassembled WGS sequence"/>
</dbReference>
<evidence type="ECO:0000313" key="1">
    <source>
        <dbReference type="EMBL" id="MBE9029463.1"/>
    </source>
</evidence>
<organism evidence="1 2">
    <name type="scientific">Romeriopsis navalis LEGE 11480</name>
    <dbReference type="NCBI Taxonomy" id="2777977"/>
    <lineage>
        <taxon>Bacteria</taxon>
        <taxon>Bacillati</taxon>
        <taxon>Cyanobacteriota</taxon>
        <taxon>Cyanophyceae</taxon>
        <taxon>Leptolyngbyales</taxon>
        <taxon>Leptolyngbyaceae</taxon>
        <taxon>Romeriopsis</taxon>
        <taxon>Romeriopsis navalis</taxon>
    </lineage>
</organism>
<proteinExistence type="predicted"/>
<gene>
    <name evidence="1" type="ORF">IQ266_06760</name>
</gene>
<protein>
    <submittedName>
        <fullName evidence="1">Uncharacterized protein</fullName>
    </submittedName>
</protein>
<comment type="caution">
    <text evidence="1">The sequence shown here is derived from an EMBL/GenBank/DDBJ whole genome shotgun (WGS) entry which is preliminary data.</text>
</comment>
<evidence type="ECO:0000313" key="2">
    <source>
        <dbReference type="Proteomes" id="UP000625316"/>
    </source>
</evidence>
<sequence length="152" mass="16859">MSQESQSSRTHIPAPCLIDTGTIVDKRDIQRLLADLSRVRYVHIQDGQVIREGEGCILEVFADHHSATLVANHTLYLNVCSFDYLEMSSLPDGQSCFDLIQDGRQLRLMPLSNPLQTRPARPINSAALEAVVADVLSASWDAQIDDEELGEL</sequence>
<name>A0A928Z3P8_9CYAN</name>
<keyword evidence="2" id="KW-1185">Reference proteome</keyword>
<dbReference type="RefSeq" id="WP_264324281.1">
    <property type="nucleotide sequence ID" value="NZ_JADEXQ010000016.1"/>
</dbReference>
<reference evidence="1" key="1">
    <citation type="submission" date="2020-10" db="EMBL/GenBank/DDBJ databases">
        <authorList>
            <person name="Castelo-Branco R."/>
            <person name="Eusebio N."/>
            <person name="Adriana R."/>
            <person name="Vieira A."/>
            <person name="Brugerolle De Fraissinette N."/>
            <person name="Rezende De Castro R."/>
            <person name="Schneider M.P."/>
            <person name="Vasconcelos V."/>
            <person name="Leao P.N."/>
        </authorList>
    </citation>
    <scope>NUCLEOTIDE SEQUENCE</scope>
    <source>
        <strain evidence="1">LEGE 11480</strain>
    </source>
</reference>
<dbReference type="EMBL" id="JADEXQ010000016">
    <property type="protein sequence ID" value="MBE9029463.1"/>
    <property type="molecule type" value="Genomic_DNA"/>
</dbReference>